<organism evidence="1 2">
    <name type="scientific">Parelaphostrongylus tenuis</name>
    <name type="common">Meningeal worm</name>
    <dbReference type="NCBI Taxonomy" id="148309"/>
    <lineage>
        <taxon>Eukaryota</taxon>
        <taxon>Metazoa</taxon>
        <taxon>Ecdysozoa</taxon>
        <taxon>Nematoda</taxon>
        <taxon>Chromadorea</taxon>
        <taxon>Rhabditida</taxon>
        <taxon>Rhabditina</taxon>
        <taxon>Rhabditomorpha</taxon>
        <taxon>Strongyloidea</taxon>
        <taxon>Metastrongylidae</taxon>
        <taxon>Parelaphostrongylus</taxon>
    </lineage>
</organism>
<protein>
    <submittedName>
        <fullName evidence="1">Uncharacterized protein</fullName>
    </submittedName>
</protein>
<gene>
    <name evidence="1" type="ORF">KIN20_021198</name>
</gene>
<evidence type="ECO:0000313" key="1">
    <source>
        <dbReference type="EMBL" id="KAJ1361843.1"/>
    </source>
</evidence>
<reference evidence="1" key="1">
    <citation type="submission" date="2021-06" db="EMBL/GenBank/DDBJ databases">
        <title>Parelaphostrongylus tenuis whole genome reference sequence.</title>
        <authorList>
            <person name="Garwood T.J."/>
            <person name="Larsen P.A."/>
            <person name="Fountain-Jones N.M."/>
            <person name="Garbe J.R."/>
            <person name="Macchietto M.G."/>
            <person name="Kania S.A."/>
            <person name="Gerhold R.W."/>
            <person name="Richards J.E."/>
            <person name="Wolf T.M."/>
        </authorList>
    </citation>
    <scope>NUCLEOTIDE SEQUENCE</scope>
    <source>
        <strain evidence="1">MNPRO001-30</strain>
        <tissue evidence="1">Meninges</tissue>
    </source>
</reference>
<dbReference type="EMBL" id="JAHQIW010004279">
    <property type="protein sequence ID" value="KAJ1361843.1"/>
    <property type="molecule type" value="Genomic_DNA"/>
</dbReference>
<comment type="caution">
    <text evidence="1">The sequence shown here is derived from an EMBL/GenBank/DDBJ whole genome shotgun (WGS) entry which is preliminary data.</text>
</comment>
<dbReference type="AlphaFoldDB" id="A0AAD5QRE6"/>
<accession>A0AAD5QRE6</accession>
<evidence type="ECO:0000313" key="2">
    <source>
        <dbReference type="Proteomes" id="UP001196413"/>
    </source>
</evidence>
<dbReference type="Proteomes" id="UP001196413">
    <property type="component" value="Unassembled WGS sequence"/>
</dbReference>
<proteinExistence type="predicted"/>
<name>A0AAD5QRE6_PARTN</name>
<keyword evidence="2" id="KW-1185">Reference proteome</keyword>
<sequence>MTVGSLLAYRPETIRVHVEPVGQVSSGHIMELRSGGHLLSCSYQSESYSTKMSEFEEEIFLACDKRQGCGYCRMKGNGLGIKNEDDSSYP</sequence>